<dbReference type="Proteomes" id="UP000196531">
    <property type="component" value="Unassembled WGS sequence"/>
</dbReference>
<dbReference type="EMBL" id="MAAO01000006">
    <property type="protein sequence ID" value="OUR97061.1"/>
    <property type="molecule type" value="Genomic_DNA"/>
</dbReference>
<reference evidence="2" key="1">
    <citation type="journal article" date="2017" name="Proc. Natl. Acad. Sci. U.S.A.">
        <title>Simulation of Deepwater Horizon oil plume reveals substrate specialization within a complex community of hydrocarbon-degraders.</title>
        <authorList>
            <person name="Hu P."/>
            <person name="Dubinsky E.A."/>
            <person name="Probst A.J."/>
            <person name="Wang J."/>
            <person name="Sieber C.M.K."/>
            <person name="Tom L.M."/>
            <person name="Gardinali P."/>
            <person name="Banfield J.F."/>
            <person name="Atlas R.M."/>
            <person name="Andersen G.L."/>
        </authorList>
    </citation>
    <scope>NUCLEOTIDE SEQUENCE [LARGE SCALE GENOMIC DNA]</scope>
</reference>
<organism evidence="1 2">
    <name type="scientific">Halobacteriovorax marinus</name>
    <dbReference type="NCBI Taxonomy" id="97084"/>
    <lineage>
        <taxon>Bacteria</taxon>
        <taxon>Pseudomonadati</taxon>
        <taxon>Bdellovibrionota</taxon>
        <taxon>Bacteriovoracia</taxon>
        <taxon>Bacteriovoracales</taxon>
        <taxon>Halobacteriovoraceae</taxon>
        <taxon>Halobacteriovorax</taxon>
    </lineage>
</organism>
<evidence type="ECO:0008006" key="3">
    <source>
        <dbReference type="Google" id="ProtNLM"/>
    </source>
</evidence>
<name>A0A1Y5FC82_9BACT</name>
<comment type="caution">
    <text evidence="1">The sequence shown here is derived from an EMBL/GenBank/DDBJ whole genome shotgun (WGS) entry which is preliminary data.</text>
</comment>
<accession>A0A1Y5FC82</accession>
<proteinExistence type="predicted"/>
<dbReference type="PROSITE" id="PS51257">
    <property type="entry name" value="PROKAR_LIPOPROTEIN"/>
    <property type="match status" value="1"/>
</dbReference>
<sequence>MTSKWLLLVLLISLTSCSVPSTKRRKTYSRETSKSFEEIERINAIERYKKLRERPSRLKTIKPKKYARKKRAPKKRKIYFTDPEDQKVEVDQNLKFFCMEKRKDSRFVKNKSCESYTKSVLDKCHISYDWNDRALTQCVKSKLR</sequence>
<gene>
    <name evidence="1" type="ORF">A9Q84_12070</name>
</gene>
<protein>
    <recommendedName>
        <fullName evidence="3">Lipoprotein</fullName>
    </recommendedName>
</protein>
<evidence type="ECO:0000313" key="1">
    <source>
        <dbReference type="EMBL" id="OUR97061.1"/>
    </source>
</evidence>
<dbReference type="AlphaFoldDB" id="A0A1Y5FC82"/>
<evidence type="ECO:0000313" key="2">
    <source>
        <dbReference type="Proteomes" id="UP000196531"/>
    </source>
</evidence>